<reference evidence="1" key="1">
    <citation type="submission" date="2023-07" db="EMBL/GenBank/DDBJ databases">
        <authorList>
            <consortium name="AG Swart"/>
            <person name="Singh M."/>
            <person name="Singh A."/>
            <person name="Seah K."/>
            <person name="Emmerich C."/>
        </authorList>
    </citation>
    <scope>NUCLEOTIDE SEQUENCE</scope>
    <source>
        <strain evidence="1">DP1</strain>
    </source>
</reference>
<comment type="caution">
    <text evidence="1">The sequence shown here is derived from an EMBL/GenBank/DDBJ whole genome shotgun (WGS) entry which is preliminary data.</text>
</comment>
<dbReference type="AlphaFoldDB" id="A0AAD1UHU4"/>
<proteinExistence type="predicted"/>
<sequence length="284" mass="32450">MSTLTLNDYLAPQKLDRATKKNALRLKKRGELTKLPPKGKNSSNKLEKISKFQYILDKDEEAVMKVKMGHSRNRKISQTNLKLSSLSKIDMRRKSRMKSSFGTLPSLQKRKMSRSFAHNSTTQVIPMLSNFQDLFQINNSPFKFKNENENTRNKLSSGTNSMTLKSDFLGEKCASPPILPMYKEKLVNQFSPLKIKEEKKNFFNFSDVSLMSNNTSLPSLSNDSGKPFKKLRIVPFKKTTSSFGNKIVKNKKVSKIIKFRKRLMSNEESQESPYPVCSEGSLAQ</sequence>
<protein>
    <submittedName>
        <fullName evidence="1">Uncharacterized protein</fullName>
    </submittedName>
</protein>
<keyword evidence="2" id="KW-1185">Reference proteome</keyword>
<dbReference type="EMBL" id="CAMPGE010006717">
    <property type="protein sequence ID" value="CAI2365596.1"/>
    <property type="molecule type" value="Genomic_DNA"/>
</dbReference>
<gene>
    <name evidence="1" type="ORF">ECRASSUSDP1_LOCUS6912</name>
</gene>
<accession>A0AAD1UHU4</accession>
<dbReference type="Proteomes" id="UP001295684">
    <property type="component" value="Unassembled WGS sequence"/>
</dbReference>
<organism evidence="1 2">
    <name type="scientific">Euplotes crassus</name>
    <dbReference type="NCBI Taxonomy" id="5936"/>
    <lineage>
        <taxon>Eukaryota</taxon>
        <taxon>Sar</taxon>
        <taxon>Alveolata</taxon>
        <taxon>Ciliophora</taxon>
        <taxon>Intramacronucleata</taxon>
        <taxon>Spirotrichea</taxon>
        <taxon>Hypotrichia</taxon>
        <taxon>Euplotida</taxon>
        <taxon>Euplotidae</taxon>
        <taxon>Moneuplotes</taxon>
    </lineage>
</organism>
<evidence type="ECO:0000313" key="1">
    <source>
        <dbReference type="EMBL" id="CAI2365596.1"/>
    </source>
</evidence>
<evidence type="ECO:0000313" key="2">
    <source>
        <dbReference type="Proteomes" id="UP001295684"/>
    </source>
</evidence>
<name>A0AAD1UHU4_EUPCR</name>